<dbReference type="InterPro" id="IPR029051">
    <property type="entry name" value="DUF4352"/>
</dbReference>
<evidence type="ECO:0000256" key="1">
    <source>
        <dbReference type="ARBA" id="ARBA00022729"/>
    </source>
</evidence>
<accession>A0A1E7DRX8</accession>
<dbReference type="InterPro" id="IPR029050">
    <property type="entry name" value="Immunoprotect_excell_Ig-like"/>
</dbReference>
<feature type="signal peptide" evidence="2">
    <location>
        <begin position="1"/>
        <end position="18"/>
    </location>
</feature>
<sequence length="322" mass="35870">MKWAVKWLFAGALSFGLAACGEADIEKVSDDAVSEKTEENYKAKKKLNEEEKVALEFYQVYMKGTDAEAKEQFVSEKVYAETAPLFSFGADAEGSDDFNDLKVIESIHKKEDGEEGTLVLIHSTNQEGGLEESIAVLINGKFVMAYSAFAEDAEYRTAFEDLRSEFKADIPKETKEALANAETEEEEANAVFEETYKVGDTVSIDGTEITIKSAKFTDAAEYSDPQKGKILTLEVAVKNNGEENAYVDNTEFTISDAEGNMHEEYYGYDDTSFSNEVKVGKQYAGEIAFDVPESASYEIYYEPSFSMNEGEIKFVVTKEELQ</sequence>
<feature type="domain" description="DUF4352" evidence="3">
    <location>
        <begin position="196"/>
        <end position="311"/>
    </location>
</feature>
<dbReference type="Gene3D" id="2.60.40.1240">
    <property type="match status" value="1"/>
</dbReference>
<keyword evidence="5" id="KW-1185">Reference proteome</keyword>
<comment type="caution">
    <text evidence="4">The sequence shown here is derived from an EMBL/GenBank/DDBJ whole genome shotgun (WGS) entry which is preliminary data.</text>
</comment>
<dbReference type="EMBL" id="MAMP01000012">
    <property type="protein sequence ID" value="OES45779.1"/>
    <property type="molecule type" value="Genomic_DNA"/>
</dbReference>
<proteinExistence type="predicted"/>
<dbReference type="RefSeq" id="WP_069937776.1">
    <property type="nucleotide sequence ID" value="NZ_MAMP01000012.1"/>
</dbReference>
<protein>
    <recommendedName>
        <fullName evidence="3">DUF4352 domain-containing protein</fullName>
    </recommendedName>
</protein>
<reference evidence="4 5" key="1">
    <citation type="submission" date="2016-06" db="EMBL/GenBank/DDBJ databases">
        <title>Domibacillus iocasae genome sequencing.</title>
        <authorList>
            <person name="Verma A."/>
            <person name="Pal Y."/>
            <person name="Ojha A.K."/>
            <person name="Krishnamurthi S."/>
        </authorList>
    </citation>
    <scope>NUCLEOTIDE SEQUENCE [LARGE SCALE GENOMIC DNA]</scope>
    <source>
        <strain evidence="4 5">DSM 29979</strain>
    </source>
</reference>
<gene>
    <name evidence="4" type="ORF">BA724_02940</name>
</gene>
<evidence type="ECO:0000313" key="4">
    <source>
        <dbReference type="EMBL" id="OES45779.1"/>
    </source>
</evidence>
<organism evidence="4 5">
    <name type="scientific">Domibacillus iocasae</name>
    <dbReference type="NCBI Taxonomy" id="1714016"/>
    <lineage>
        <taxon>Bacteria</taxon>
        <taxon>Bacillati</taxon>
        <taxon>Bacillota</taxon>
        <taxon>Bacilli</taxon>
        <taxon>Bacillales</taxon>
        <taxon>Bacillaceae</taxon>
        <taxon>Domibacillus</taxon>
    </lineage>
</organism>
<keyword evidence="1 2" id="KW-0732">Signal</keyword>
<evidence type="ECO:0000259" key="3">
    <source>
        <dbReference type="Pfam" id="PF11611"/>
    </source>
</evidence>
<dbReference type="Pfam" id="PF11611">
    <property type="entry name" value="DUF4352"/>
    <property type="match status" value="1"/>
</dbReference>
<dbReference type="PROSITE" id="PS51257">
    <property type="entry name" value="PROKAR_LIPOPROTEIN"/>
    <property type="match status" value="1"/>
</dbReference>
<dbReference type="AlphaFoldDB" id="A0A1E7DRX8"/>
<dbReference type="Proteomes" id="UP000095658">
    <property type="component" value="Unassembled WGS sequence"/>
</dbReference>
<evidence type="ECO:0000256" key="2">
    <source>
        <dbReference type="SAM" id="SignalP"/>
    </source>
</evidence>
<name>A0A1E7DRX8_9BACI</name>
<feature type="chain" id="PRO_5039464163" description="DUF4352 domain-containing protein" evidence="2">
    <location>
        <begin position="19"/>
        <end position="322"/>
    </location>
</feature>
<evidence type="ECO:0000313" key="5">
    <source>
        <dbReference type="Proteomes" id="UP000095658"/>
    </source>
</evidence>
<dbReference type="OrthoDB" id="2960042at2"/>